<evidence type="ECO:0000256" key="5">
    <source>
        <dbReference type="ARBA" id="ARBA00022729"/>
    </source>
</evidence>
<dbReference type="EC" id="3.1.3.48" evidence="2"/>
<feature type="domain" description="Tyrosine-protein phosphatase" evidence="16">
    <location>
        <begin position="1023"/>
        <end position="1276"/>
    </location>
</feature>
<keyword evidence="21" id="KW-1185">Reference proteome</keyword>
<dbReference type="Pfam" id="PF23144">
    <property type="entry name" value="Fn3_PTPRU"/>
    <property type="match status" value="1"/>
</dbReference>
<dbReference type="PRINTS" id="PR00018">
    <property type="entry name" value="KRINGLE"/>
</dbReference>
<evidence type="ECO:0000256" key="1">
    <source>
        <dbReference type="ARBA" id="ARBA00004479"/>
    </source>
</evidence>
<dbReference type="FunFam" id="3.90.190.10:FF:000062">
    <property type="entry name" value="Receptor-type tyrosine-protein phosphatase kappa"/>
    <property type="match status" value="1"/>
</dbReference>
<evidence type="ECO:0000256" key="9">
    <source>
        <dbReference type="ARBA" id="ARBA00022989"/>
    </source>
</evidence>
<keyword evidence="10 15" id="KW-0472">Membrane</keyword>
<feature type="domain" description="Fibronectin type-III" evidence="19">
    <location>
        <begin position="673"/>
        <end position="773"/>
    </location>
</feature>
<dbReference type="InterPro" id="IPR003595">
    <property type="entry name" value="Tyr_Pase_cat"/>
</dbReference>
<dbReference type="Gene3D" id="3.90.190.10">
    <property type="entry name" value="Protein tyrosine phosphatase superfamily"/>
    <property type="match status" value="2"/>
</dbReference>
<evidence type="ECO:0000256" key="6">
    <source>
        <dbReference type="ARBA" id="ARBA00022737"/>
    </source>
</evidence>
<dbReference type="GO" id="GO:0016020">
    <property type="term" value="C:membrane"/>
    <property type="evidence" value="ECO:0007669"/>
    <property type="project" value="UniProtKB-SubCell"/>
</dbReference>
<name>A0AA89BUQ1_PINIB</name>
<comment type="subcellular location">
    <subcellularLocation>
        <location evidence="1">Membrane</location>
        <topology evidence="1">Single-pass type I membrane protein</topology>
    </subcellularLocation>
</comment>
<feature type="domain" description="Tyrosine specific protein phosphatases" evidence="17">
    <location>
        <begin position="1487"/>
        <end position="1562"/>
    </location>
</feature>
<dbReference type="InterPro" id="IPR016130">
    <property type="entry name" value="Tyr_Pase_AS"/>
</dbReference>
<keyword evidence="4 15" id="KW-0812">Transmembrane</keyword>
<feature type="domain" description="Fibronectin type-III" evidence="19">
    <location>
        <begin position="350"/>
        <end position="456"/>
    </location>
</feature>
<dbReference type="PROSITE" id="PS50056">
    <property type="entry name" value="TYR_PHOSPHATASE_2"/>
    <property type="match status" value="2"/>
</dbReference>
<evidence type="ECO:0000259" key="17">
    <source>
        <dbReference type="PROSITE" id="PS50056"/>
    </source>
</evidence>
<keyword evidence="8" id="KW-0904">Protein phosphatase</keyword>
<keyword evidence="3 14" id="KW-0420">Kringle</keyword>
<dbReference type="InterPro" id="IPR013783">
    <property type="entry name" value="Ig-like_fold"/>
</dbReference>
<dbReference type="SMART" id="SM00060">
    <property type="entry name" value="FN3"/>
    <property type="match status" value="5"/>
</dbReference>
<reference evidence="20" key="1">
    <citation type="submission" date="2019-08" db="EMBL/GenBank/DDBJ databases">
        <title>The improved chromosome-level genome for the pearl oyster Pinctada fucata martensii using PacBio sequencing and Hi-C.</title>
        <authorList>
            <person name="Zheng Z."/>
        </authorList>
    </citation>
    <scope>NUCLEOTIDE SEQUENCE</scope>
    <source>
        <strain evidence="20">ZZ-2019</strain>
        <tissue evidence="20">Adductor muscle</tissue>
    </source>
</reference>
<evidence type="ECO:0000256" key="7">
    <source>
        <dbReference type="ARBA" id="ARBA00022801"/>
    </source>
</evidence>
<dbReference type="SUPFAM" id="SSF57440">
    <property type="entry name" value="Kringle-like"/>
    <property type="match status" value="1"/>
</dbReference>
<dbReference type="GO" id="GO:0004725">
    <property type="term" value="F:protein tyrosine phosphatase activity"/>
    <property type="evidence" value="ECO:0007669"/>
    <property type="project" value="UniProtKB-EC"/>
</dbReference>
<gene>
    <name evidence="20" type="ORF">FSP39_020606</name>
</gene>
<feature type="disulfide bond" evidence="14">
    <location>
        <begin position="97"/>
        <end position="136"/>
    </location>
</feature>
<comment type="catalytic activity">
    <reaction evidence="13">
        <text>O-phospho-L-tyrosyl-[protein] + H2O = L-tyrosyl-[protein] + phosphate</text>
        <dbReference type="Rhea" id="RHEA:10684"/>
        <dbReference type="Rhea" id="RHEA-COMP:10136"/>
        <dbReference type="Rhea" id="RHEA-COMP:20101"/>
        <dbReference type="ChEBI" id="CHEBI:15377"/>
        <dbReference type="ChEBI" id="CHEBI:43474"/>
        <dbReference type="ChEBI" id="CHEBI:46858"/>
        <dbReference type="ChEBI" id="CHEBI:61978"/>
        <dbReference type="EC" id="3.1.3.48"/>
    </reaction>
</comment>
<evidence type="ECO:0000256" key="11">
    <source>
        <dbReference type="ARBA" id="ARBA00023157"/>
    </source>
</evidence>
<dbReference type="PROSITE" id="PS50055">
    <property type="entry name" value="TYR_PHOSPHATASE_PTP"/>
    <property type="match status" value="2"/>
</dbReference>
<keyword evidence="11 14" id="KW-1015">Disulfide bond</keyword>
<dbReference type="InterPro" id="IPR036116">
    <property type="entry name" value="FN3_sf"/>
</dbReference>
<dbReference type="InterPro" id="IPR000001">
    <property type="entry name" value="Kringle"/>
</dbReference>
<dbReference type="InterPro" id="IPR000387">
    <property type="entry name" value="Tyr_Pase_dom"/>
</dbReference>
<proteinExistence type="predicted"/>
<evidence type="ECO:0000313" key="20">
    <source>
        <dbReference type="EMBL" id="KAK3091539.1"/>
    </source>
</evidence>
<evidence type="ECO:0000256" key="15">
    <source>
        <dbReference type="SAM" id="Phobius"/>
    </source>
</evidence>
<dbReference type="InterPro" id="IPR003961">
    <property type="entry name" value="FN3_dom"/>
</dbReference>
<dbReference type="Proteomes" id="UP001186944">
    <property type="component" value="Unassembled WGS sequence"/>
</dbReference>
<sequence length="1582" mass="178210">MRFVIAVDIRYGPNSIEADLNNLQRECKDGTFGYRCHYRCRCYNDRKCDKRTGECPQGRCAEGYWGPGCQLTNNCFYNGYARNYMGTKSLTDSLLECQHWETQIPHRHSYHARDFPDKKFPENYCRTTEDSARPWCYTKKKEKRWEHCNVNNCNCPAGRFGHNCEKECHCADISEACDSMLGLCSSGCAQGWGGYACQSPVACPTNRYGWDCTKSCYCKNPKHCNRFTGPSADCRCVDGYFNPPLCQEVIAPKFVSFSNVQVNPGNATIFNCTVTAYPTPMASEISLHGPPDRRIALLKSKELAPYLYTRVNLFRVDSVKQNEMFTCVVRGIAGTNSQTIRTNVYDLPVLVRPPFVSEEGPGVTDITIKWLPWSQSRGDKGDPPILWYNIYLRDIKSNSERKIGIATHLNCGIECNYTLDGLKPNTEYAIRISTQRIGQGGEGEPGPPLYTSTECSAPKLAPILHSVTSSFEYNSSYPETQIIVMWKDPPKHSWNCDNISAYQIHLSSTSATLQLQSVHVSGDTTGDSKNIKSALIPDLNPGTEYCVRMSFTNEKRFYSPHSDKMCTVTPSTTPSAPRNLKLIKRSSSSLTLSWQQPLLSAGTIYVYRLTYWKGSWRELSSKRADIQPSSSVLQHTIDNLEPHTQYSIEVTALNNAGAGETSNVLTVSTEESVPGEVTVLKNISRTDESITLSWQKPSVNGELLAYSVSCTDGQGSVVEANIARTLLRHTFRGLSPATHYSCGVHASTSKGSGITKYISVWTLATDPREPPSPSILERDETTITISLYPVEDKTVSFYRIIVEQTESNRIRKRGINDRIRDVRSDFQTAQTRGSSAYVAAQLQKDHAFKHFVVGDNQTYGGYYNAPLDTEQQYDVWYGAFSMVDGTVRKSFAKAARVEAPRVATAPENSHIPVIVAVIIVFILLILIFALSLFLWRKRHLASEREKAEMPNFGPTIIPEPETSTPSTPVDDLEIEPLIEPSSGNETECEPVYGNIGVCTVIPVKVEDLWDYVKANKTNDCEGFRKEYRLIPAGLTASCEIAKKTENKDKNRYGNIIAYDHSRVLLTPVSDDPTDDYSNANYIDGYKKSKAYIAAQGPTKPTVNDIWRMAWEMKSRTVIMLTNPTETGKKKCEQYWPDSGRHDYGGIVVEFVDVEQFSNFCIRTFQLYKGGEKLEVKQFHYTTWPDHGVPRFGHSILAFRQKIRAYDKLENGPPIVHCSAGVGRTGTYIAIDVNLEQAKQEGIIDVHNHVQIMRTQRVNMVQTLEQYIFVYDVLLEALICGETTVSVDAYRDTLDDLLQYDQSIAKTKIEEQYEVLNLITSIIERDETTTGLRPENVFKNRNKTIVPANRCRPYLITPVEDYNNYINAVFLDSFRRKDAYIITQMPLPLTAVDFWRLIYDHNSYCIVMLNEVDKADETCVAYWTLDTCGESFGPFIVETTAEIKSDPSVTVRDFTITNTLNPQEMPRVVRQFNFHRWTEGSAVPSSKAALLELLDNVGKWQGQSGNKPVTVHCLDGAAKSGLFVASSCILERVKTEKEVDVFQTIKQMRLNRPQLIDSLEQFKFCHEIALEFLNSSSQPNGAS</sequence>
<evidence type="ECO:0000256" key="3">
    <source>
        <dbReference type="ARBA" id="ARBA00022572"/>
    </source>
</evidence>
<dbReference type="PANTHER" id="PTHR46957">
    <property type="entry name" value="CYTOKINE RECEPTOR"/>
    <property type="match status" value="1"/>
</dbReference>
<evidence type="ECO:0000256" key="2">
    <source>
        <dbReference type="ARBA" id="ARBA00013064"/>
    </source>
</evidence>
<dbReference type="PROSITE" id="PS50853">
    <property type="entry name" value="FN3"/>
    <property type="match status" value="4"/>
</dbReference>
<keyword evidence="5" id="KW-0732">Signal</keyword>
<protein>
    <recommendedName>
        <fullName evidence="2">protein-tyrosine-phosphatase</fullName>
        <ecNumber evidence="2">3.1.3.48</ecNumber>
    </recommendedName>
</protein>
<organism evidence="20 21">
    <name type="scientific">Pinctada imbricata</name>
    <name type="common">Atlantic pearl-oyster</name>
    <name type="synonym">Pinctada martensii</name>
    <dbReference type="NCBI Taxonomy" id="66713"/>
    <lineage>
        <taxon>Eukaryota</taxon>
        <taxon>Metazoa</taxon>
        <taxon>Spiralia</taxon>
        <taxon>Lophotrochozoa</taxon>
        <taxon>Mollusca</taxon>
        <taxon>Bivalvia</taxon>
        <taxon>Autobranchia</taxon>
        <taxon>Pteriomorphia</taxon>
        <taxon>Pterioida</taxon>
        <taxon>Pterioidea</taxon>
        <taxon>Pteriidae</taxon>
        <taxon>Pinctada</taxon>
    </lineage>
</organism>
<feature type="domain" description="Kringle" evidence="18">
    <location>
        <begin position="77"/>
        <end position="153"/>
    </location>
</feature>
<dbReference type="SMART" id="SM00194">
    <property type="entry name" value="PTPc"/>
    <property type="match status" value="2"/>
</dbReference>
<dbReference type="PROSITE" id="PS50070">
    <property type="entry name" value="KRINGLE_2"/>
    <property type="match status" value="1"/>
</dbReference>
<dbReference type="PANTHER" id="PTHR46957:SF6">
    <property type="entry name" value="PROTEIN-TYROSINE-PHOSPHATASE"/>
    <property type="match status" value="1"/>
</dbReference>
<evidence type="ECO:0000256" key="10">
    <source>
        <dbReference type="ARBA" id="ARBA00023136"/>
    </source>
</evidence>
<feature type="domain" description="Tyrosine specific protein phosphatases" evidence="17">
    <location>
        <begin position="1196"/>
        <end position="1267"/>
    </location>
</feature>
<dbReference type="FunFam" id="3.90.190.10:FF:000102">
    <property type="entry name" value="Receptor-type tyrosine-protein phosphatase"/>
    <property type="match status" value="1"/>
</dbReference>
<dbReference type="Pfam" id="PF00102">
    <property type="entry name" value="Y_phosphatase"/>
    <property type="match status" value="2"/>
</dbReference>
<dbReference type="CDD" id="cd00063">
    <property type="entry name" value="FN3"/>
    <property type="match status" value="4"/>
</dbReference>
<dbReference type="SUPFAM" id="SSF52799">
    <property type="entry name" value="(Phosphotyrosine protein) phosphatases II"/>
    <property type="match status" value="2"/>
</dbReference>
<keyword evidence="9 15" id="KW-1133">Transmembrane helix</keyword>
<evidence type="ECO:0000259" key="16">
    <source>
        <dbReference type="PROSITE" id="PS50055"/>
    </source>
</evidence>
<accession>A0AA89BUQ1</accession>
<dbReference type="InterPro" id="IPR013806">
    <property type="entry name" value="Kringle-like"/>
</dbReference>
<dbReference type="Pfam" id="PF00041">
    <property type="entry name" value="fn3"/>
    <property type="match status" value="3"/>
</dbReference>
<dbReference type="CDD" id="cd00108">
    <property type="entry name" value="KR"/>
    <property type="match status" value="1"/>
</dbReference>
<dbReference type="PRINTS" id="PR00700">
    <property type="entry name" value="PRTYPHPHTASE"/>
</dbReference>
<dbReference type="Gene3D" id="2.60.40.10">
    <property type="entry name" value="Immunoglobulins"/>
    <property type="match status" value="4"/>
</dbReference>
<dbReference type="InterPro" id="IPR029021">
    <property type="entry name" value="Prot-tyrosine_phosphatase-like"/>
</dbReference>
<dbReference type="Gene3D" id="2.40.20.10">
    <property type="entry name" value="Plasminogen Kringle 4"/>
    <property type="match status" value="1"/>
</dbReference>
<evidence type="ECO:0000256" key="13">
    <source>
        <dbReference type="ARBA" id="ARBA00051722"/>
    </source>
</evidence>
<dbReference type="InterPro" id="IPR000242">
    <property type="entry name" value="PTP_cat"/>
</dbReference>
<evidence type="ECO:0000256" key="8">
    <source>
        <dbReference type="ARBA" id="ARBA00022912"/>
    </source>
</evidence>
<dbReference type="SMART" id="SM00130">
    <property type="entry name" value="KR"/>
    <property type="match status" value="1"/>
</dbReference>
<dbReference type="EMBL" id="VSWD01000010">
    <property type="protein sequence ID" value="KAK3091539.1"/>
    <property type="molecule type" value="Genomic_DNA"/>
</dbReference>
<dbReference type="Pfam" id="PF00051">
    <property type="entry name" value="Kringle"/>
    <property type="match status" value="1"/>
</dbReference>
<keyword evidence="7" id="KW-0378">Hydrolase</keyword>
<dbReference type="PROSITE" id="PS00383">
    <property type="entry name" value="TYR_PHOSPHATASE_1"/>
    <property type="match status" value="1"/>
</dbReference>
<evidence type="ECO:0000256" key="12">
    <source>
        <dbReference type="ARBA" id="ARBA00023180"/>
    </source>
</evidence>
<dbReference type="InterPro" id="IPR038178">
    <property type="entry name" value="Kringle_sf"/>
</dbReference>
<evidence type="ECO:0000313" key="21">
    <source>
        <dbReference type="Proteomes" id="UP001186944"/>
    </source>
</evidence>
<feature type="domain" description="Fibronectin type-III" evidence="19">
    <location>
        <begin position="467"/>
        <end position="575"/>
    </location>
</feature>
<keyword evidence="6" id="KW-0677">Repeat</keyword>
<comment type="caution">
    <text evidence="20">The sequence shown here is derived from an EMBL/GenBank/DDBJ whole genome shotgun (WGS) entry which is preliminary data.</text>
</comment>
<dbReference type="InterPro" id="IPR050713">
    <property type="entry name" value="RTP_Phos/Ushers"/>
</dbReference>
<feature type="disulfide bond" evidence="14">
    <location>
        <begin position="125"/>
        <end position="148"/>
    </location>
</feature>
<evidence type="ECO:0000256" key="4">
    <source>
        <dbReference type="ARBA" id="ARBA00022692"/>
    </source>
</evidence>
<evidence type="ECO:0000259" key="19">
    <source>
        <dbReference type="PROSITE" id="PS50853"/>
    </source>
</evidence>
<dbReference type="SMART" id="SM00404">
    <property type="entry name" value="PTPc_motif"/>
    <property type="match status" value="2"/>
</dbReference>
<dbReference type="Gene3D" id="2.170.300.10">
    <property type="entry name" value="Tie2 ligand-binding domain superfamily"/>
    <property type="match status" value="1"/>
</dbReference>
<feature type="domain" description="Tyrosine-protein phosphatase" evidence="16">
    <location>
        <begin position="1308"/>
        <end position="1571"/>
    </location>
</feature>
<evidence type="ECO:0000256" key="14">
    <source>
        <dbReference type="PROSITE-ProRule" id="PRU00121"/>
    </source>
</evidence>
<evidence type="ECO:0000259" key="18">
    <source>
        <dbReference type="PROSITE" id="PS50070"/>
    </source>
</evidence>
<dbReference type="SUPFAM" id="SSF49265">
    <property type="entry name" value="Fibronectin type III"/>
    <property type="match status" value="2"/>
</dbReference>
<feature type="domain" description="Fibronectin type-III" evidence="19">
    <location>
        <begin position="576"/>
        <end position="672"/>
    </location>
</feature>
<feature type="transmembrane region" description="Helical" evidence="15">
    <location>
        <begin position="911"/>
        <end position="935"/>
    </location>
</feature>
<dbReference type="FunFam" id="2.60.40.10:FF:000028">
    <property type="entry name" value="Neuronal cell adhesion molecule"/>
    <property type="match status" value="1"/>
</dbReference>
<comment type="caution">
    <text evidence="14">Lacks conserved residue(s) required for the propagation of feature annotation.</text>
</comment>
<keyword evidence="12" id="KW-0325">Glycoprotein</keyword>
<dbReference type="InterPro" id="IPR057598">
    <property type="entry name" value="Fn3_PTPRU"/>
</dbReference>